<keyword evidence="3" id="KW-1185">Reference proteome</keyword>
<gene>
    <name evidence="2" type="ORF">APY94_04060</name>
</gene>
<sequence length="386" mass="43867">MRRKALALSLAIVLLASIISGCIGSGGTKTITVTKTVGPEEDSKAPTATSTSPTSTQMTDTTSTTLTQVDKDETTWQTVPKPESCNNWREDFEKAIYCALTPSTLQQLGQMLQSTIAPQATTPSEKVYYALSYGTVTVAIDDVKENRSMEIGHYYDIKAPLETLESKGGSRADIALLYTGFFLNIFDEAYIFYAIENETKFDVEAGFYYEDINYTTLWPYPFPLPFTQYERLAAMHGHFEIRDVIMYRIKKQPTGEIMVEKRYIPIKERAEWDSQFHKSGMYLTAQNLQKLQEDMNALFGQAMKQQGYNYKHDPNLQYDYQAKVYRYTYTFGDFFYSKPFHKEFATGMLIALLSGSGVGNDLAKYSKYHIEVAPSLDDLVLMLYVK</sequence>
<dbReference type="EMBL" id="LLYW01000013">
    <property type="protein sequence ID" value="KUH33912.1"/>
    <property type="molecule type" value="Genomic_DNA"/>
</dbReference>
<proteinExistence type="predicted"/>
<dbReference type="AlphaFoldDB" id="A0A124EBG6"/>
<comment type="caution">
    <text evidence="2">The sequence shown here is derived from an EMBL/GenBank/DDBJ whole genome shotgun (WGS) entry which is preliminary data.</text>
</comment>
<dbReference type="Proteomes" id="UP000053462">
    <property type="component" value="Unassembled WGS sequence"/>
</dbReference>
<feature type="region of interest" description="Disordered" evidence="1">
    <location>
        <begin position="35"/>
        <end position="64"/>
    </location>
</feature>
<evidence type="ECO:0000256" key="1">
    <source>
        <dbReference type="SAM" id="MobiDB-lite"/>
    </source>
</evidence>
<reference evidence="2 3" key="1">
    <citation type="submission" date="2015-10" db="EMBL/GenBank/DDBJ databases">
        <title>Draft genome sequence of Thermococcus celericrescens strain DSM 17994.</title>
        <authorList>
            <person name="Hong S.-J."/>
            <person name="Park C.-E."/>
            <person name="Shin J.-H."/>
        </authorList>
    </citation>
    <scope>NUCLEOTIDE SEQUENCE [LARGE SCALE GENOMIC DNA]</scope>
    <source>
        <strain evidence="2 3">DSM 17994</strain>
    </source>
</reference>
<evidence type="ECO:0000313" key="2">
    <source>
        <dbReference type="EMBL" id="KUH33912.1"/>
    </source>
</evidence>
<organism evidence="2 3">
    <name type="scientific">Thermococcus celericrescens</name>
    <dbReference type="NCBI Taxonomy" id="227598"/>
    <lineage>
        <taxon>Archaea</taxon>
        <taxon>Methanobacteriati</taxon>
        <taxon>Methanobacteriota</taxon>
        <taxon>Thermococci</taxon>
        <taxon>Thermococcales</taxon>
        <taxon>Thermococcaceae</taxon>
        <taxon>Thermococcus</taxon>
    </lineage>
</organism>
<dbReference type="PROSITE" id="PS51257">
    <property type="entry name" value="PROKAR_LIPOPROTEIN"/>
    <property type="match status" value="1"/>
</dbReference>
<dbReference type="OrthoDB" id="102339at2157"/>
<protein>
    <recommendedName>
        <fullName evidence="4">Lipoprotein</fullName>
    </recommendedName>
</protein>
<dbReference type="RefSeq" id="WP_058938420.1">
    <property type="nucleotide sequence ID" value="NZ_LLYW01000013.1"/>
</dbReference>
<accession>A0A124EBG6</accession>
<evidence type="ECO:0008006" key="4">
    <source>
        <dbReference type="Google" id="ProtNLM"/>
    </source>
</evidence>
<dbReference type="STRING" id="227598.APY94_04060"/>
<feature type="compositionally biased region" description="Low complexity" evidence="1">
    <location>
        <begin position="47"/>
        <end position="64"/>
    </location>
</feature>
<evidence type="ECO:0000313" key="3">
    <source>
        <dbReference type="Proteomes" id="UP000053462"/>
    </source>
</evidence>
<name>A0A124EBG6_9EURY</name>